<evidence type="ECO:0000259" key="1">
    <source>
        <dbReference type="Pfam" id="PF21074"/>
    </source>
</evidence>
<sequence length="130" mass="14180">LPTLGLALDVVEVAHDSGQAIARVAHTFFDLGAALELDWMRTRIEELPVESRWHAQARGALRDELAHQHRQLAVQVLGSGLGVEAWLGRDDVGLRYTLTMLGEIRALPLDYPIASVAVRRLAQLAQAGVA</sequence>
<dbReference type="AlphaFoldDB" id="T1ASY8"/>
<dbReference type="PANTHER" id="PTHR43403:SF1">
    <property type="entry name" value="NAD-SPECIFIC GLUTAMATE DEHYDROGENASE"/>
    <property type="match status" value="1"/>
</dbReference>
<dbReference type="GO" id="GO:0006538">
    <property type="term" value="P:L-glutamate catabolic process"/>
    <property type="evidence" value="ECO:0007669"/>
    <property type="project" value="InterPro"/>
</dbReference>
<organism evidence="2">
    <name type="scientific">mine drainage metagenome</name>
    <dbReference type="NCBI Taxonomy" id="410659"/>
    <lineage>
        <taxon>unclassified sequences</taxon>
        <taxon>metagenomes</taxon>
        <taxon>ecological metagenomes</taxon>
    </lineage>
</organism>
<reference evidence="2" key="2">
    <citation type="journal article" date="2014" name="ISME J.">
        <title>Microbial stratification in low pH oxic and suboxic macroscopic growths along an acid mine drainage.</title>
        <authorList>
            <person name="Mendez-Garcia C."/>
            <person name="Mesa V."/>
            <person name="Sprenger R.R."/>
            <person name="Richter M."/>
            <person name="Diez M.S."/>
            <person name="Solano J."/>
            <person name="Bargiela R."/>
            <person name="Golyshina O.V."/>
            <person name="Manteca A."/>
            <person name="Ramos J.L."/>
            <person name="Gallego J.R."/>
            <person name="Llorente I."/>
            <person name="Martins Dos Santos V.A."/>
            <person name="Jensen O.N."/>
            <person name="Pelaez A.I."/>
            <person name="Sanchez J."/>
            <person name="Ferrer M."/>
        </authorList>
    </citation>
    <scope>NUCLEOTIDE SEQUENCE</scope>
</reference>
<comment type="caution">
    <text evidence="2">The sequence shown here is derived from an EMBL/GenBank/DDBJ whole genome shotgun (WGS) entry which is preliminary data.</text>
</comment>
<evidence type="ECO:0000313" key="2">
    <source>
        <dbReference type="EMBL" id="EQD59648.1"/>
    </source>
</evidence>
<dbReference type="GO" id="GO:0004069">
    <property type="term" value="F:L-aspartate:2-oxoglutarate aminotransferase activity"/>
    <property type="evidence" value="ECO:0007669"/>
    <property type="project" value="InterPro"/>
</dbReference>
<feature type="domain" description="NAD-specific glutamate dehydrogenase C-terminal" evidence="1">
    <location>
        <begin position="3"/>
        <end position="122"/>
    </location>
</feature>
<accession>T1ASY8</accession>
<feature type="non-terminal residue" evidence="2">
    <location>
        <position position="1"/>
    </location>
</feature>
<reference evidence="2" key="1">
    <citation type="submission" date="2013-08" db="EMBL/GenBank/DDBJ databases">
        <authorList>
            <person name="Mendez C."/>
            <person name="Richter M."/>
            <person name="Ferrer M."/>
            <person name="Sanchez J."/>
        </authorList>
    </citation>
    <scope>NUCLEOTIDE SEQUENCE</scope>
</reference>
<protein>
    <submittedName>
        <fullName evidence="2">Bacterial NAD-glutamate dehydrogenase</fullName>
    </submittedName>
</protein>
<dbReference type="EMBL" id="AUZY01005255">
    <property type="protein sequence ID" value="EQD59648.1"/>
    <property type="molecule type" value="Genomic_DNA"/>
</dbReference>
<dbReference type="PANTHER" id="PTHR43403">
    <property type="entry name" value="NAD-SPECIFIC GLUTAMATE DEHYDROGENASE"/>
    <property type="match status" value="1"/>
</dbReference>
<name>T1ASY8_9ZZZZ</name>
<dbReference type="InterPro" id="IPR048381">
    <property type="entry name" value="GDH_C"/>
</dbReference>
<dbReference type="GO" id="GO:0004352">
    <property type="term" value="F:glutamate dehydrogenase (NAD+) activity"/>
    <property type="evidence" value="ECO:0007669"/>
    <property type="project" value="InterPro"/>
</dbReference>
<dbReference type="InterPro" id="IPR007780">
    <property type="entry name" value="NAD_Glu_DH_bac"/>
</dbReference>
<proteinExistence type="predicted"/>
<dbReference type="Pfam" id="PF21074">
    <property type="entry name" value="GDH_C"/>
    <property type="match status" value="1"/>
</dbReference>
<gene>
    <name evidence="2" type="ORF">B1B_08112</name>
</gene>